<reference evidence="2 3" key="1">
    <citation type="submission" date="2021-02" db="EMBL/GenBank/DDBJ databases">
        <title>De Novo genome assembly of isolated myxobacteria.</title>
        <authorList>
            <person name="Stevens D.C."/>
        </authorList>
    </citation>
    <scope>NUCLEOTIDE SEQUENCE [LARGE SCALE GENOMIC DNA]</scope>
    <source>
        <strain evidence="2 3">SCHIC003</strain>
    </source>
</reference>
<proteinExistence type="predicted"/>
<sequence>MLQLSVVDKLKKTPKAKPCPDGQHLDVIQHPQVPPGEEDPRQRVEAMRRSGATQNEIDGALHNIATGTPLITHGAMLSRGLTPEEKDANKNGDEQKIWAVCINCHRKREVDHAASPESVAECKDVQRGWGDATQRSNNIKFAQDGGSVTYKIPLSRAGGPTSRAIWNAFKDAGAQSRVKIVGL</sequence>
<name>A0ABX7NB97_9BACT</name>
<keyword evidence="3" id="KW-1185">Reference proteome</keyword>
<evidence type="ECO:0000313" key="2">
    <source>
        <dbReference type="EMBL" id="QSQ16067.1"/>
    </source>
</evidence>
<dbReference type="Proteomes" id="UP000663090">
    <property type="component" value="Chromosome"/>
</dbReference>
<dbReference type="RefSeq" id="WP_206717746.1">
    <property type="nucleotide sequence ID" value="NZ_CP071091.1"/>
</dbReference>
<evidence type="ECO:0000313" key="3">
    <source>
        <dbReference type="Proteomes" id="UP000663090"/>
    </source>
</evidence>
<organism evidence="2 3">
    <name type="scientific">Myxococcus landrumensis</name>
    <dbReference type="NCBI Taxonomy" id="2813577"/>
    <lineage>
        <taxon>Bacteria</taxon>
        <taxon>Pseudomonadati</taxon>
        <taxon>Myxococcota</taxon>
        <taxon>Myxococcia</taxon>
        <taxon>Myxococcales</taxon>
        <taxon>Cystobacterineae</taxon>
        <taxon>Myxococcaceae</taxon>
        <taxon>Myxococcus</taxon>
    </lineage>
</organism>
<protein>
    <recommendedName>
        <fullName evidence="4">Cytochrome c domain-containing protein</fullName>
    </recommendedName>
</protein>
<accession>A0ABX7NB97</accession>
<evidence type="ECO:0008006" key="4">
    <source>
        <dbReference type="Google" id="ProtNLM"/>
    </source>
</evidence>
<evidence type="ECO:0000256" key="1">
    <source>
        <dbReference type="SAM" id="MobiDB-lite"/>
    </source>
</evidence>
<dbReference type="EMBL" id="CP071091">
    <property type="protein sequence ID" value="QSQ16067.1"/>
    <property type="molecule type" value="Genomic_DNA"/>
</dbReference>
<gene>
    <name evidence="2" type="ORF">JY572_08465</name>
</gene>
<feature type="region of interest" description="Disordered" evidence="1">
    <location>
        <begin position="13"/>
        <end position="41"/>
    </location>
</feature>